<name>A0A1B6DXA9_9HEMI</name>
<feature type="chain" id="PRO_5008581600" evidence="1">
    <location>
        <begin position="22"/>
        <end position="311"/>
    </location>
</feature>
<dbReference type="AlphaFoldDB" id="A0A1B6DXA9"/>
<evidence type="ECO:0000256" key="1">
    <source>
        <dbReference type="SAM" id="SignalP"/>
    </source>
</evidence>
<reference evidence="2" key="1">
    <citation type="submission" date="2015-12" db="EMBL/GenBank/DDBJ databases">
        <title>De novo transcriptome assembly of four potential Pierce s Disease insect vectors from Arizona vineyards.</title>
        <authorList>
            <person name="Tassone E.E."/>
        </authorList>
    </citation>
    <scope>NUCLEOTIDE SEQUENCE</scope>
</reference>
<accession>A0A1B6DXA9</accession>
<gene>
    <name evidence="2" type="ORF">g.3154</name>
</gene>
<dbReference type="EMBL" id="GEDC01006993">
    <property type="protein sequence ID" value="JAS30305.1"/>
    <property type="molecule type" value="Transcribed_RNA"/>
</dbReference>
<keyword evidence="1" id="KW-0732">Signal</keyword>
<feature type="non-terminal residue" evidence="2">
    <location>
        <position position="1"/>
    </location>
</feature>
<protein>
    <submittedName>
        <fullName evidence="2">Uncharacterized protein</fullName>
    </submittedName>
</protein>
<evidence type="ECO:0000313" key="2">
    <source>
        <dbReference type="EMBL" id="JAS30305.1"/>
    </source>
</evidence>
<sequence>FKWLWISTCAIASIVIAICRAASISDKNTAEETVRTRRSGDVLSLVHSKLSLLGSLSSPAHIPHTAPDYGPPIEYGKKSFNLWGFKKAIFSALLQAIKAITGGVIALKGQIIKVKGHLVSAKGALLQTKGEAISNFGRHIATKALLTPAHITASSTGTGYGHTSTGIGISTGYGAVPAPVYGPPKTSYGVPATSGPAVSYSRPATSYVVPATSTGLDTYSGPAPLASISSYGPPPSGTVSNTYLPQDFAQNSGYGAPSQDYGVPFKRDTNSQVPEVFQAGLLLFKPINNFPSEFNLNTPNQRNLNTSESSS</sequence>
<proteinExistence type="predicted"/>
<organism evidence="2">
    <name type="scientific">Clastoptera arizonana</name>
    <name type="common">Arizona spittle bug</name>
    <dbReference type="NCBI Taxonomy" id="38151"/>
    <lineage>
        <taxon>Eukaryota</taxon>
        <taxon>Metazoa</taxon>
        <taxon>Ecdysozoa</taxon>
        <taxon>Arthropoda</taxon>
        <taxon>Hexapoda</taxon>
        <taxon>Insecta</taxon>
        <taxon>Pterygota</taxon>
        <taxon>Neoptera</taxon>
        <taxon>Paraneoptera</taxon>
        <taxon>Hemiptera</taxon>
        <taxon>Auchenorrhyncha</taxon>
        <taxon>Cercopoidea</taxon>
        <taxon>Clastopteridae</taxon>
        <taxon>Clastoptera</taxon>
    </lineage>
</organism>
<feature type="signal peptide" evidence="1">
    <location>
        <begin position="1"/>
        <end position="21"/>
    </location>
</feature>